<gene>
    <name evidence="2" type="ORF">EB796_019133</name>
</gene>
<comment type="similarity">
    <text evidence="1">Belongs to the CFAP97 family.</text>
</comment>
<dbReference type="OrthoDB" id="2163395at2759"/>
<dbReference type="PANTHER" id="PTHR33768:SF3">
    <property type="entry name" value="MIP11318P"/>
    <property type="match status" value="1"/>
</dbReference>
<dbReference type="EMBL" id="VXIV02002837">
    <property type="protein sequence ID" value="KAF6022562.1"/>
    <property type="molecule type" value="Genomic_DNA"/>
</dbReference>
<dbReference type="AlphaFoldDB" id="A0A7J7J8L5"/>
<dbReference type="InterPro" id="IPR029488">
    <property type="entry name" value="Hmw/CFAP97"/>
</dbReference>
<comment type="caution">
    <text evidence="2">The sequence shown here is derived from an EMBL/GenBank/DDBJ whole genome shotgun (WGS) entry which is preliminary data.</text>
</comment>
<dbReference type="Pfam" id="PF13879">
    <property type="entry name" value="Hmw_CFAP97"/>
    <property type="match status" value="1"/>
</dbReference>
<evidence type="ECO:0008006" key="4">
    <source>
        <dbReference type="Google" id="ProtNLM"/>
    </source>
</evidence>
<dbReference type="Proteomes" id="UP000593567">
    <property type="component" value="Unassembled WGS sequence"/>
</dbReference>
<accession>A0A7J7J8L5</accession>
<dbReference type="InterPro" id="IPR038792">
    <property type="entry name" value="CFAP97D1/2"/>
</dbReference>
<dbReference type="PANTHER" id="PTHR33768">
    <property type="entry name" value="MIP11318P"/>
    <property type="match status" value="1"/>
</dbReference>
<evidence type="ECO:0000256" key="1">
    <source>
        <dbReference type="ARBA" id="ARBA00008315"/>
    </source>
</evidence>
<evidence type="ECO:0000313" key="3">
    <source>
        <dbReference type="Proteomes" id="UP000593567"/>
    </source>
</evidence>
<protein>
    <recommendedName>
        <fullName evidence="4">CFAP97</fullName>
    </recommendedName>
</protein>
<sequence>MSYIMRTQGRVDNRNNYEYKSLNREKRQRELLRVTRENQAVLQRILNRKPEYHRSQWQKDWENNLKFMDSISAYPRTGGTRKKTRKLRQPHPGMMTKAEKMRLKVSTVLRLRDEQRCGISNDALVTREYIQ</sequence>
<organism evidence="2 3">
    <name type="scientific">Bugula neritina</name>
    <name type="common">Brown bryozoan</name>
    <name type="synonym">Sertularia neritina</name>
    <dbReference type="NCBI Taxonomy" id="10212"/>
    <lineage>
        <taxon>Eukaryota</taxon>
        <taxon>Metazoa</taxon>
        <taxon>Spiralia</taxon>
        <taxon>Lophotrochozoa</taxon>
        <taxon>Bryozoa</taxon>
        <taxon>Gymnolaemata</taxon>
        <taxon>Cheilostomatida</taxon>
        <taxon>Flustrina</taxon>
        <taxon>Buguloidea</taxon>
        <taxon>Bugulidae</taxon>
        <taxon>Bugula</taxon>
    </lineage>
</organism>
<name>A0A7J7J8L5_BUGNE</name>
<proteinExistence type="inferred from homology"/>
<evidence type="ECO:0000313" key="2">
    <source>
        <dbReference type="EMBL" id="KAF6022562.1"/>
    </source>
</evidence>
<reference evidence="2" key="1">
    <citation type="submission" date="2020-06" db="EMBL/GenBank/DDBJ databases">
        <title>Draft genome of Bugula neritina, a colonial animal packing powerful symbionts and potential medicines.</title>
        <authorList>
            <person name="Rayko M."/>
        </authorList>
    </citation>
    <scope>NUCLEOTIDE SEQUENCE [LARGE SCALE GENOMIC DNA]</scope>
    <source>
        <strain evidence="2">Kwan_BN1</strain>
    </source>
</reference>
<keyword evidence="3" id="KW-1185">Reference proteome</keyword>